<comment type="caution">
    <text evidence="1">The sequence shown here is derived from an EMBL/GenBank/DDBJ whole genome shotgun (WGS) entry which is preliminary data.</text>
</comment>
<gene>
    <name evidence="1" type="ORF">PSI23_11165</name>
</gene>
<keyword evidence="2" id="KW-1185">Reference proteome</keyword>
<accession>A0ABT5LH68</accession>
<dbReference type="RefSeq" id="WP_273555159.1">
    <property type="nucleotide sequence ID" value="NZ_JAQRFI010000022.1"/>
</dbReference>
<dbReference type="Proteomes" id="UP001217178">
    <property type="component" value="Unassembled WGS sequence"/>
</dbReference>
<organism evidence="1 2">
    <name type="scientific">Xenorhabdus yunnanensis</name>
    <dbReference type="NCBI Taxonomy" id="3025878"/>
    <lineage>
        <taxon>Bacteria</taxon>
        <taxon>Pseudomonadati</taxon>
        <taxon>Pseudomonadota</taxon>
        <taxon>Gammaproteobacteria</taxon>
        <taxon>Enterobacterales</taxon>
        <taxon>Morganellaceae</taxon>
        <taxon>Xenorhabdus</taxon>
    </lineage>
</organism>
<protein>
    <submittedName>
        <fullName evidence="1">Uncharacterized protein</fullName>
    </submittedName>
</protein>
<dbReference type="EMBL" id="JAQRFI010000022">
    <property type="protein sequence ID" value="MDC9589843.1"/>
    <property type="molecule type" value="Genomic_DNA"/>
</dbReference>
<evidence type="ECO:0000313" key="1">
    <source>
        <dbReference type="EMBL" id="MDC9589843.1"/>
    </source>
</evidence>
<sequence>MIKGLDIDGTRVLLNRIQSNVNDLLQMCNTIEGSPNNGTELPEAVTALCQMLIPIETHMTTVWDLLFGSASDIVKNYFLATKEPDMAVVYNFLLINAPHLISRLR</sequence>
<reference evidence="1 2" key="1">
    <citation type="submission" date="2023-02" db="EMBL/GenBank/DDBJ databases">
        <title>Entomopathogenic bacteria.</title>
        <authorList>
            <person name="Machado R.A."/>
        </authorList>
    </citation>
    <scope>NUCLEOTIDE SEQUENCE [LARGE SCALE GENOMIC DNA]</scope>
    <source>
        <strain evidence="1 2">XENO-10</strain>
    </source>
</reference>
<name>A0ABT5LH68_9GAMM</name>
<proteinExistence type="predicted"/>
<evidence type="ECO:0000313" key="2">
    <source>
        <dbReference type="Proteomes" id="UP001217178"/>
    </source>
</evidence>